<dbReference type="GeneID" id="25297190"/>
<evidence type="ECO:0000313" key="3">
    <source>
        <dbReference type="EMBL" id="KIX01393.1"/>
    </source>
</evidence>
<dbReference type="RefSeq" id="XP_013268529.1">
    <property type="nucleotide sequence ID" value="XM_013413075.1"/>
</dbReference>
<feature type="region of interest" description="Disordered" evidence="1">
    <location>
        <begin position="180"/>
        <end position="534"/>
    </location>
</feature>
<feature type="compositionally biased region" description="Polar residues" evidence="1">
    <location>
        <begin position="508"/>
        <end position="517"/>
    </location>
</feature>
<feature type="compositionally biased region" description="Low complexity" evidence="1">
    <location>
        <begin position="212"/>
        <end position="230"/>
    </location>
</feature>
<dbReference type="OrthoDB" id="4159993at2759"/>
<accession>A0A0D2GSP6</accession>
<keyword evidence="2" id="KW-0472">Membrane</keyword>
<feature type="compositionally biased region" description="Polar residues" evidence="1">
    <location>
        <begin position="19"/>
        <end position="30"/>
    </location>
</feature>
<proteinExistence type="predicted"/>
<feature type="compositionally biased region" description="Basic residues" evidence="1">
    <location>
        <begin position="1"/>
        <end position="10"/>
    </location>
</feature>
<gene>
    <name evidence="3" type="ORF">Z518_09119</name>
</gene>
<evidence type="ECO:0000256" key="1">
    <source>
        <dbReference type="SAM" id="MobiDB-lite"/>
    </source>
</evidence>
<dbReference type="HOGENOM" id="CLU_440742_0_0_1"/>
<keyword evidence="2" id="KW-1133">Transmembrane helix</keyword>
<dbReference type="CDD" id="cd12087">
    <property type="entry name" value="TM_EGFR-like"/>
    <property type="match status" value="1"/>
</dbReference>
<keyword evidence="4" id="KW-1185">Reference proteome</keyword>
<reference evidence="3 4" key="1">
    <citation type="submission" date="2015-01" db="EMBL/GenBank/DDBJ databases">
        <title>The Genome Sequence of Rhinocladiella mackenzie CBS 650.93.</title>
        <authorList>
            <consortium name="The Broad Institute Genomics Platform"/>
            <person name="Cuomo C."/>
            <person name="de Hoog S."/>
            <person name="Gorbushina A."/>
            <person name="Stielow B."/>
            <person name="Teixiera M."/>
            <person name="Abouelleil A."/>
            <person name="Chapman S.B."/>
            <person name="Priest M."/>
            <person name="Young S.K."/>
            <person name="Wortman J."/>
            <person name="Nusbaum C."/>
            <person name="Birren B."/>
        </authorList>
    </citation>
    <scope>NUCLEOTIDE SEQUENCE [LARGE SCALE GENOMIC DNA]</scope>
    <source>
        <strain evidence="3 4">CBS 650.93</strain>
    </source>
</reference>
<sequence>MFLHALRLHKREPQRQDGTDNLPSSIPNPTATLPQSIVPTDVTADPSATAQIATAQQLSGLTTITDTQTLVESITSLNIMSTVTSERVKTITDPAEYSSLTAAAALSSSTTAQSTSSKISAAATSSAAAQKSSSNLSTLIPAIVVPIAVVLLASLGLFWFFMRRRHKRELERQPEFVMAGKGEKLSSRSNSSRSATSDTWTAERKSPAVNQTELTSTKSPPTTTSEWPSPQIGVARPLTPQESESAGQHRPFDPPRLGTANSEPKPYRNFSGPGAGPGPRPATSGRPGPPSSRDQGQHRNRNNSTPGQRGPPSSRSGPSPTPRTTPSPVLRNGPSPGPPRLGPIKSPQGLPGNPRPNATTPSAAFRLRDPSPSMNHNVRAQAPSRLEAPPPGAYNGASSISQYSPIVKETPNIPKGPGAKRNPLPPLNTSNMSESRPKPPNSASPRGNILTEENLRIARLANSSRLGYTPGEPSPSPKLPPPATRSQLIPLESPKDQQDHFFSGSGNGNSLPQSRAASSRDDYHGNAERVSIVSEPDEYEDIAAKSDVSSLNEFERFDFSTDAGSRGGSAAGGSLNYFASQNNPASERGSPFGSVGTHERW</sequence>
<protein>
    <submittedName>
        <fullName evidence="3">Uncharacterized protein</fullName>
    </submittedName>
</protein>
<keyword evidence="2" id="KW-0812">Transmembrane</keyword>
<name>A0A0D2GSP6_9EURO</name>
<evidence type="ECO:0000313" key="4">
    <source>
        <dbReference type="Proteomes" id="UP000053617"/>
    </source>
</evidence>
<feature type="region of interest" description="Disordered" evidence="1">
    <location>
        <begin position="580"/>
        <end position="601"/>
    </location>
</feature>
<feature type="transmembrane region" description="Helical" evidence="2">
    <location>
        <begin position="139"/>
        <end position="162"/>
    </location>
</feature>
<dbReference type="EMBL" id="KN847481">
    <property type="protein sequence ID" value="KIX01393.1"/>
    <property type="molecule type" value="Genomic_DNA"/>
</dbReference>
<dbReference type="STRING" id="1442369.A0A0D2GSP6"/>
<dbReference type="VEuPathDB" id="FungiDB:Z518_09119"/>
<evidence type="ECO:0000256" key="2">
    <source>
        <dbReference type="SAM" id="Phobius"/>
    </source>
</evidence>
<dbReference type="AlphaFoldDB" id="A0A0D2GSP6"/>
<feature type="compositionally biased region" description="Low complexity" evidence="1">
    <location>
        <begin position="304"/>
        <end position="318"/>
    </location>
</feature>
<feature type="compositionally biased region" description="Pro residues" evidence="1">
    <location>
        <begin position="472"/>
        <end position="483"/>
    </location>
</feature>
<organism evidence="3 4">
    <name type="scientific">Rhinocladiella mackenziei CBS 650.93</name>
    <dbReference type="NCBI Taxonomy" id="1442369"/>
    <lineage>
        <taxon>Eukaryota</taxon>
        <taxon>Fungi</taxon>
        <taxon>Dikarya</taxon>
        <taxon>Ascomycota</taxon>
        <taxon>Pezizomycotina</taxon>
        <taxon>Eurotiomycetes</taxon>
        <taxon>Chaetothyriomycetidae</taxon>
        <taxon>Chaetothyriales</taxon>
        <taxon>Herpotrichiellaceae</taxon>
        <taxon>Rhinocladiella</taxon>
    </lineage>
</organism>
<feature type="region of interest" description="Disordered" evidence="1">
    <location>
        <begin position="1"/>
        <end position="30"/>
    </location>
</feature>
<dbReference type="Proteomes" id="UP000053617">
    <property type="component" value="Unassembled WGS sequence"/>
</dbReference>
<feature type="compositionally biased region" description="Basic and acidic residues" evidence="1">
    <location>
        <begin position="518"/>
        <end position="527"/>
    </location>
</feature>